<sequence length="341" mass="37621">MKFVPWGELSWLMPKLHGRSWAFIGCISHEERCFSSFSAVAGSQVNPTFVRIFDEDPIDVDAELVSLDAQKEIAIAKNIPSTRIVDADLLATVDTIERILTEAIGSSSAVIIDITSFPKRWFFVIARLAKANDTLADIIYTYSLGDRYARSLSSNPEIVRTIPTFTSLDRRSVCDVALVGIGYHSQSVLNLFDIERPKSVTMLFPFPPGPPGISRNWKSVERLEMSIRTDSDALTLDNSGVTHLHLGALDLPQNFDAIRQVTDQGHRTSLVAPYGPKPVSLAMCLFALAAETAGRPDVPAYYSQPTRYALDYTTGISTKGDGAPSVFGYPVRLRSKELYVI</sequence>
<protein>
    <submittedName>
        <fullName evidence="1">Uncharacterized protein</fullName>
    </submittedName>
</protein>
<dbReference type="Proteomes" id="UP000521227">
    <property type="component" value="Unassembled WGS sequence"/>
</dbReference>
<reference evidence="1 2" key="1">
    <citation type="submission" date="2020-08" db="EMBL/GenBank/DDBJ databases">
        <title>Genomic Encyclopedia of Type Strains, Phase IV (KMG-IV): sequencing the most valuable type-strain genomes for metagenomic binning, comparative biology and taxonomic classification.</title>
        <authorList>
            <person name="Goeker M."/>
        </authorList>
    </citation>
    <scope>NUCLEOTIDE SEQUENCE [LARGE SCALE GENOMIC DNA]</scope>
    <source>
        <strain evidence="1 2">DSM 17498</strain>
    </source>
</reference>
<proteinExistence type="predicted"/>
<comment type="caution">
    <text evidence="1">The sequence shown here is derived from an EMBL/GenBank/DDBJ whole genome shotgun (WGS) entry which is preliminary data.</text>
</comment>
<dbReference type="AlphaFoldDB" id="A0A840MUC9"/>
<dbReference type="EMBL" id="JACHIJ010000003">
    <property type="protein sequence ID" value="MBB5051969.1"/>
    <property type="molecule type" value="Genomic_DNA"/>
</dbReference>
<accession>A0A840MUC9</accession>
<name>A0A840MUC9_9BRAD</name>
<gene>
    <name evidence="1" type="ORF">HNQ36_001943</name>
</gene>
<evidence type="ECO:0000313" key="1">
    <source>
        <dbReference type="EMBL" id="MBB5051969.1"/>
    </source>
</evidence>
<organism evidence="1 2">
    <name type="scientific">Afipia massiliensis</name>
    <dbReference type="NCBI Taxonomy" id="211460"/>
    <lineage>
        <taxon>Bacteria</taxon>
        <taxon>Pseudomonadati</taxon>
        <taxon>Pseudomonadota</taxon>
        <taxon>Alphaproteobacteria</taxon>
        <taxon>Hyphomicrobiales</taxon>
        <taxon>Nitrobacteraceae</taxon>
        <taxon>Afipia</taxon>
    </lineage>
</organism>
<evidence type="ECO:0000313" key="2">
    <source>
        <dbReference type="Proteomes" id="UP000521227"/>
    </source>
</evidence>